<dbReference type="KEGG" id="bko:CKF48_12785"/>
<dbReference type="InterPro" id="IPR007492">
    <property type="entry name" value="LytTR_DNA-bd_dom"/>
</dbReference>
<dbReference type="InterPro" id="IPR027417">
    <property type="entry name" value="P-loop_NTPase"/>
</dbReference>
<dbReference type="PANTHER" id="PTHR42711:SF5">
    <property type="entry name" value="ABC TRANSPORTER ATP-BINDING PROTEIN NATA"/>
    <property type="match status" value="1"/>
</dbReference>
<dbReference type="InterPro" id="IPR050763">
    <property type="entry name" value="ABC_transporter_ATP-binding"/>
</dbReference>
<reference evidence="6 7" key="1">
    <citation type="submission" date="2017-08" db="EMBL/GenBank/DDBJ databases">
        <title>Complete Genome Sequence of Bacillus kochii Oregon-R-modENCODE STRAIN BDGP4, isolated from Drosophila melanogaster gut.</title>
        <authorList>
            <person name="Wan K.H."/>
            <person name="Yu C."/>
            <person name="Park S."/>
            <person name="Hammonds A.S."/>
            <person name="Booth B.W."/>
            <person name="Celniker S.E."/>
        </authorList>
    </citation>
    <scope>NUCLEOTIDE SEQUENCE [LARGE SCALE GENOMIC DNA]</scope>
    <source>
        <strain evidence="6 7">BDGP4</strain>
    </source>
</reference>
<dbReference type="PANTHER" id="PTHR42711">
    <property type="entry name" value="ABC TRANSPORTER ATP-BINDING PROTEIN"/>
    <property type="match status" value="1"/>
</dbReference>
<dbReference type="Proteomes" id="UP000215137">
    <property type="component" value="Chromosome"/>
</dbReference>
<evidence type="ECO:0000256" key="1">
    <source>
        <dbReference type="ARBA" id="ARBA00005417"/>
    </source>
</evidence>
<gene>
    <name evidence="6" type="ORF">CKF48_12785</name>
</gene>
<dbReference type="SUPFAM" id="SSF52540">
    <property type="entry name" value="P-loop containing nucleoside triphosphate hydrolases"/>
    <property type="match status" value="1"/>
</dbReference>
<evidence type="ECO:0000256" key="3">
    <source>
        <dbReference type="ARBA" id="ARBA00022741"/>
    </source>
</evidence>
<protein>
    <recommendedName>
        <fullName evidence="5">HTH LytTR-type domain-containing protein</fullName>
    </recommendedName>
</protein>
<dbReference type="GO" id="GO:0003677">
    <property type="term" value="F:DNA binding"/>
    <property type="evidence" value="ECO:0007669"/>
    <property type="project" value="InterPro"/>
</dbReference>
<sequence>MTNEIRLSDSVLRGAEGLFFYRTNMGEYKRLTPEQTIRFWCDLYGVRVDIERILALAELNEVRNKKNKGLTFSEKKRLQFARSLIQPTTIYIFQEPTYHLDLQSKQVLNRILNELLKKDGFIIILTSSLEESIRIGTKVFRLTDRGLQRLEYNEEAEEEVEEKEASDTEDETIYQQRFEKISAKSDDKFILFDPLEIDFVETRDRQTILHVNNEEFISTVSMKDIATRLHIYGFFSLSSLILSEFAAG</sequence>
<comment type="similarity">
    <text evidence="1">Belongs to the ABC transporter superfamily.</text>
</comment>
<dbReference type="PROSITE" id="PS50930">
    <property type="entry name" value="HTH_LYTTR"/>
    <property type="match status" value="1"/>
</dbReference>
<evidence type="ECO:0000313" key="7">
    <source>
        <dbReference type="Proteomes" id="UP000215137"/>
    </source>
</evidence>
<evidence type="ECO:0000256" key="2">
    <source>
        <dbReference type="ARBA" id="ARBA00022448"/>
    </source>
</evidence>
<dbReference type="Gene3D" id="3.40.50.300">
    <property type="entry name" value="P-loop containing nucleotide triphosphate hydrolases"/>
    <property type="match status" value="1"/>
</dbReference>
<evidence type="ECO:0000256" key="4">
    <source>
        <dbReference type="ARBA" id="ARBA00022840"/>
    </source>
</evidence>
<keyword evidence="2" id="KW-0813">Transport</keyword>
<dbReference type="AlphaFoldDB" id="A0A248TIT3"/>
<evidence type="ECO:0000313" key="6">
    <source>
        <dbReference type="EMBL" id="ASV68117.1"/>
    </source>
</evidence>
<evidence type="ECO:0000259" key="5">
    <source>
        <dbReference type="PROSITE" id="PS50930"/>
    </source>
</evidence>
<proteinExistence type="inferred from homology"/>
<keyword evidence="3" id="KW-0547">Nucleotide-binding</keyword>
<accession>A0A248TIT3</accession>
<keyword evidence="7" id="KW-1185">Reference proteome</keyword>
<name>A0A248TIT3_9BACI</name>
<dbReference type="EMBL" id="CP022983">
    <property type="protein sequence ID" value="ASV68117.1"/>
    <property type="molecule type" value="Genomic_DNA"/>
</dbReference>
<dbReference type="GO" id="GO:0005524">
    <property type="term" value="F:ATP binding"/>
    <property type="evidence" value="ECO:0007669"/>
    <property type="project" value="UniProtKB-KW"/>
</dbReference>
<organism evidence="6 7">
    <name type="scientific">Cytobacillus kochii</name>
    <dbReference type="NCBI Taxonomy" id="859143"/>
    <lineage>
        <taxon>Bacteria</taxon>
        <taxon>Bacillati</taxon>
        <taxon>Bacillota</taxon>
        <taxon>Bacilli</taxon>
        <taxon>Bacillales</taxon>
        <taxon>Bacillaceae</taxon>
        <taxon>Cytobacillus</taxon>
    </lineage>
</organism>
<feature type="domain" description="HTH LytTR-type" evidence="5">
    <location>
        <begin position="181"/>
        <end position="235"/>
    </location>
</feature>
<dbReference type="RefSeq" id="WP_095371686.1">
    <property type="nucleotide sequence ID" value="NZ_CP022983.1"/>
</dbReference>
<keyword evidence="4" id="KW-0067">ATP-binding</keyword>